<dbReference type="EMBL" id="QUOV01000001">
    <property type="protein sequence ID" value="REL36857.1"/>
    <property type="molecule type" value="Genomic_DNA"/>
</dbReference>
<evidence type="ECO:0000313" key="8">
    <source>
        <dbReference type="Proteomes" id="UP000256999"/>
    </source>
</evidence>
<dbReference type="PROSITE" id="PS00893">
    <property type="entry name" value="NUDIX_BOX"/>
    <property type="match status" value="1"/>
</dbReference>
<keyword evidence="4" id="KW-0378">Hydrolase</keyword>
<reference evidence="7 8" key="1">
    <citation type="submission" date="2018-08" db="EMBL/GenBank/DDBJ databases">
        <title>Thalassotalea euphylliae genome.</title>
        <authorList>
            <person name="Summers S."/>
            <person name="Rice S.A."/>
            <person name="Freckelton M.L."/>
            <person name="Nedved B.T."/>
            <person name="Hadfield M.G."/>
        </authorList>
    </citation>
    <scope>NUCLEOTIDE SEQUENCE [LARGE SCALE GENOMIC DNA]</scope>
    <source>
        <strain evidence="7 8">H2</strain>
    </source>
</reference>
<dbReference type="Gene3D" id="3.90.79.10">
    <property type="entry name" value="Nucleoside Triphosphate Pyrophosphohydrolase"/>
    <property type="match status" value="1"/>
</dbReference>
<evidence type="ECO:0000256" key="3">
    <source>
        <dbReference type="ARBA" id="ARBA00022723"/>
    </source>
</evidence>
<keyword evidence="5" id="KW-0460">Magnesium</keyword>
<evidence type="ECO:0000256" key="4">
    <source>
        <dbReference type="ARBA" id="ARBA00022801"/>
    </source>
</evidence>
<comment type="cofactor">
    <cofactor evidence="1">
        <name>Mg(2+)</name>
        <dbReference type="ChEBI" id="CHEBI:18420"/>
    </cofactor>
</comment>
<dbReference type="AlphaFoldDB" id="A0A3E0UJQ0"/>
<dbReference type="InterPro" id="IPR020084">
    <property type="entry name" value="NUDIX_hydrolase_CS"/>
</dbReference>
<dbReference type="Proteomes" id="UP000256999">
    <property type="component" value="Unassembled WGS sequence"/>
</dbReference>
<organism evidence="7 8">
    <name type="scientific">Thalassotalea euphylliae</name>
    <dbReference type="NCBI Taxonomy" id="1655234"/>
    <lineage>
        <taxon>Bacteria</taxon>
        <taxon>Pseudomonadati</taxon>
        <taxon>Pseudomonadota</taxon>
        <taxon>Gammaproteobacteria</taxon>
        <taxon>Alteromonadales</taxon>
        <taxon>Colwelliaceae</taxon>
        <taxon>Thalassotalea</taxon>
    </lineage>
</organism>
<evidence type="ECO:0000256" key="1">
    <source>
        <dbReference type="ARBA" id="ARBA00001946"/>
    </source>
</evidence>
<dbReference type="SUPFAM" id="SSF55811">
    <property type="entry name" value="Nudix"/>
    <property type="match status" value="1"/>
</dbReference>
<feature type="domain" description="Nudix hydrolase" evidence="6">
    <location>
        <begin position="1"/>
        <end position="127"/>
    </location>
</feature>
<protein>
    <submittedName>
        <fullName evidence="7">NUDIX domain-containing protein</fullName>
    </submittedName>
</protein>
<dbReference type="PROSITE" id="PS51462">
    <property type="entry name" value="NUDIX"/>
    <property type="match status" value="1"/>
</dbReference>
<evidence type="ECO:0000256" key="2">
    <source>
        <dbReference type="ARBA" id="ARBA00005582"/>
    </source>
</evidence>
<dbReference type="InterPro" id="IPR000086">
    <property type="entry name" value="NUDIX_hydrolase_dom"/>
</dbReference>
<sequence>MKKYVAGFLFSQDSSKVVMIKKINPAWQNGLLNGVGGKIEIGEQAIDAMTREFEEETGVVTNAGQWTHFAQVYRPECYDVAFFFARSDLAFEARTVEQEEVQLIDVANLPKNLLPNLRWLIPLALDQQADFSAPIKITEVAGERVKA</sequence>
<evidence type="ECO:0000313" key="7">
    <source>
        <dbReference type="EMBL" id="REL36857.1"/>
    </source>
</evidence>
<dbReference type="PANTHER" id="PTHR43758">
    <property type="entry name" value="7,8-DIHYDRO-8-OXOGUANINE TRIPHOSPHATASE"/>
    <property type="match status" value="1"/>
</dbReference>
<dbReference type="GO" id="GO:0005737">
    <property type="term" value="C:cytoplasm"/>
    <property type="evidence" value="ECO:0007669"/>
    <property type="project" value="TreeGrafter"/>
</dbReference>
<name>A0A3E0UJQ0_9GAMM</name>
<dbReference type="PANTHER" id="PTHR43758:SF8">
    <property type="entry name" value="8-OXO-DGTP DIPHOSPHATASE YTKD-RELATED"/>
    <property type="match status" value="1"/>
</dbReference>
<dbReference type="GO" id="GO:0016818">
    <property type="term" value="F:hydrolase activity, acting on acid anhydrides, in phosphorus-containing anhydrides"/>
    <property type="evidence" value="ECO:0007669"/>
    <property type="project" value="TreeGrafter"/>
</dbReference>
<dbReference type="InterPro" id="IPR015797">
    <property type="entry name" value="NUDIX_hydrolase-like_dom_sf"/>
</dbReference>
<gene>
    <name evidence="7" type="ORF">DXX92_16920</name>
</gene>
<keyword evidence="3" id="KW-0479">Metal-binding</keyword>
<evidence type="ECO:0000256" key="5">
    <source>
        <dbReference type="ARBA" id="ARBA00022842"/>
    </source>
</evidence>
<dbReference type="Pfam" id="PF00293">
    <property type="entry name" value="NUDIX"/>
    <property type="match status" value="1"/>
</dbReference>
<comment type="caution">
    <text evidence="7">The sequence shown here is derived from an EMBL/GenBank/DDBJ whole genome shotgun (WGS) entry which is preliminary data.</text>
</comment>
<dbReference type="GO" id="GO:0046872">
    <property type="term" value="F:metal ion binding"/>
    <property type="evidence" value="ECO:0007669"/>
    <property type="project" value="UniProtKB-KW"/>
</dbReference>
<proteinExistence type="inferred from homology"/>
<dbReference type="RefSeq" id="WP_116001779.1">
    <property type="nucleotide sequence ID" value="NZ_QUOV01000001.1"/>
</dbReference>
<evidence type="ECO:0000259" key="6">
    <source>
        <dbReference type="PROSITE" id="PS51462"/>
    </source>
</evidence>
<comment type="similarity">
    <text evidence="2">Belongs to the Nudix hydrolase family.</text>
</comment>
<dbReference type="OrthoDB" id="9804563at2"/>
<accession>A0A3E0UJQ0</accession>